<sequence>MIRRRSERVLARRLRDGGRIDEGRRPEELIVEEPLEVRLDGTIVATTMRTPGHDFELAAGLCFTDGLLGGAAIETCRYCATGSAVETEFNVVSIDTGGLAPTPTPRLSTTSSSCGICGSTQIDELASRLTPLPIYAPWSTELMLGIVDQVRADQELFASTGGVHAAAAFDREGNVSVLREDIGRHNAVDKVVGNLLLESRLPATGHALFVSGRASFEIVQKAWAAGFEAMIAVSAPSALAVETATVAGMTLMGFVRDGACNLYCEPEVSDR</sequence>
<evidence type="ECO:0000256" key="1">
    <source>
        <dbReference type="ARBA" id="ARBA00022490"/>
    </source>
</evidence>
<dbReference type="EMBL" id="CAESAL010000019">
    <property type="protein sequence ID" value="CAB4338114.1"/>
    <property type="molecule type" value="Genomic_DNA"/>
</dbReference>
<dbReference type="AlphaFoldDB" id="A0A6J7M4E0"/>
<accession>A0A6J7M4E0</accession>
<gene>
    <name evidence="5" type="ORF">UFOPK1762_00561</name>
    <name evidence="6" type="ORF">UFOPK1906_01527</name>
    <name evidence="7" type="ORF">UFOPK2624_00185</name>
    <name evidence="8" type="ORF">UFOPK3010_00506</name>
    <name evidence="3" type="ORF">UFOPK3331_00742</name>
    <name evidence="9" type="ORF">UFOPK3785_01726</name>
    <name evidence="10" type="ORF">UFOPK3927_00409</name>
    <name evidence="4" type="ORF">UFOPK4201_00864</name>
    <name evidence="11" type="ORF">UFOPK4371_00239</name>
</gene>
<dbReference type="GO" id="GO:0006777">
    <property type="term" value="P:Mo-molybdopterin cofactor biosynthetic process"/>
    <property type="evidence" value="ECO:0007669"/>
    <property type="project" value="UniProtKB-KW"/>
</dbReference>
<evidence type="ECO:0000313" key="4">
    <source>
        <dbReference type="EMBL" id="CAB4371495.1"/>
    </source>
</evidence>
<dbReference type="GO" id="GO:0016783">
    <property type="term" value="F:sulfurtransferase activity"/>
    <property type="evidence" value="ECO:0007669"/>
    <property type="project" value="InterPro"/>
</dbReference>
<dbReference type="PANTHER" id="PTHR30592">
    <property type="entry name" value="FORMATE DEHYDROGENASE"/>
    <property type="match status" value="1"/>
</dbReference>
<evidence type="ECO:0000313" key="8">
    <source>
        <dbReference type="EMBL" id="CAB4799235.1"/>
    </source>
</evidence>
<evidence type="ECO:0000313" key="9">
    <source>
        <dbReference type="EMBL" id="CAB4964105.1"/>
    </source>
</evidence>
<evidence type="ECO:0000256" key="2">
    <source>
        <dbReference type="ARBA" id="ARBA00023150"/>
    </source>
</evidence>
<dbReference type="PIRSF" id="PIRSF015626">
    <property type="entry name" value="FdhD"/>
    <property type="match status" value="1"/>
</dbReference>
<dbReference type="Gene3D" id="3.10.20.10">
    <property type="match status" value="1"/>
</dbReference>
<dbReference type="EMBL" id="CAFBNJ010000121">
    <property type="protein sequence ID" value="CAB4964105.1"/>
    <property type="molecule type" value="Genomic_DNA"/>
</dbReference>
<dbReference type="InterPro" id="IPR016193">
    <property type="entry name" value="Cytidine_deaminase-like"/>
</dbReference>
<dbReference type="SUPFAM" id="SSF53927">
    <property type="entry name" value="Cytidine deaminase-like"/>
    <property type="match status" value="1"/>
</dbReference>
<evidence type="ECO:0000313" key="10">
    <source>
        <dbReference type="EMBL" id="CAB4975591.1"/>
    </source>
</evidence>
<evidence type="ECO:0000313" key="7">
    <source>
        <dbReference type="EMBL" id="CAB4694665.1"/>
    </source>
</evidence>
<dbReference type="EMBL" id="CAEZVC010000115">
    <property type="protein sequence ID" value="CAB4632047.1"/>
    <property type="molecule type" value="Genomic_DNA"/>
</dbReference>
<protein>
    <submittedName>
        <fullName evidence="10">Unannotated protein</fullName>
    </submittedName>
</protein>
<dbReference type="EMBL" id="CAEUNJ010000031">
    <property type="protein sequence ID" value="CAB4371495.1"/>
    <property type="molecule type" value="Genomic_DNA"/>
</dbReference>
<dbReference type="EMBL" id="CAEZTY010000014">
    <property type="protein sequence ID" value="CAB4580401.1"/>
    <property type="molecule type" value="Genomic_DNA"/>
</dbReference>
<proteinExistence type="inferred from homology"/>
<dbReference type="Gene3D" id="3.40.140.10">
    <property type="entry name" value="Cytidine Deaminase, domain 2"/>
    <property type="match status" value="1"/>
</dbReference>
<evidence type="ECO:0000313" key="3">
    <source>
        <dbReference type="EMBL" id="CAB4338114.1"/>
    </source>
</evidence>
<reference evidence="10" key="1">
    <citation type="submission" date="2020-05" db="EMBL/GenBank/DDBJ databases">
        <authorList>
            <person name="Chiriac C."/>
            <person name="Salcher M."/>
            <person name="Ghai R."/>
            <person name="Kavagutti S V."/>
        </authorList>
    </citation>
    <scope>NUCLEOTIDE SEQUENCE</scope>
</reference>
<keyword evidence="2" id="KW-0501">Molybdenum cofactor biosynthesis</keyword>
<dbReference type="HAMAP" id="MF_00187">
    <property type="entry name" value="FdhD"/>
    <property type="match status" value="1"/>
</dbReference>
<organism evidence="10">
    <name type="scientific">freshwater metagenome</name>
    <dbReference type="NCBI Taxonomy" id="449393"/>
    <lineage>
        <taxon>unclassified sequences</taxon>
        <taxon>metagenomes</taxon>
        <taxon>ecological metagenomes</taxon>
    </lineage>
</organism>
<dbReference type="EMBL" id="CAFAAM010000050">
    <property type="protein sequence ID" value="CAB4799235.1"/>
    <property type="molecule type" value="Genomic_DNA"/>
</dbReference>
<name>A0A6J7M4E0_9ZZZZ</name>
<keyword evidence="1" id="KW-0963">Cytoplasm</keyword>
<dbReference type="EMBL" id="CAFBRD010000006">
    <property type="protein sequence ID" value="CAB5073919.1"/>
    <property type="molecule type" value="Genomic_DNA"/>
</dbReference>
<dbReference type="EMBL" id="CAFBOK010000030">
    <property type="protein sequence ID" value="CAB4975591.1"/>
    <property type="molecule type" value="Genomic_DNA"/>
</dbReference>
<dbReference type="EMBL" id="CAEZXY010000003">
    <property type="protein sequence ID" value="CAB4694665.1"/>
    <property type="molecule type" value="Genomic_DNA"/>
</dbReference>
<dbReference type="InterPro" id="IPR003786">
    <property type="entry name" value="FdhD"/>
</dbReference>
<evidence type="ECO:0000313" key="11">
    <source>
        <dbReference type="EMBL" id="CAB5073919.1"/>
    </source>
</evidence>
<dbReference type="PANTHER" id="PTHR30592:SF1">
    <property type="entry name" value="SULFUR CARRIER PROTEIN FDHD"/>
    <property type="match status" value="1"/>
</dbReference>
<dbReference type="Pfam" id="PF02634">
    <property type="entry name" value="FdhD-NarQ"/>
    <property type="match status" value="1"/>
</dbReference>
<evidence type="ECO:0000313" key="6">
    <source>
        <dbReference type="EMBL" id="CAB4632047.1"/>
    </source>
</evidence>
<evidence type="ECO:0000313" key="5">
    <source>
        <dbReference type="EMBL" id="CAB4580401.1"/>
    </source>
</evidence>